<dbReference type="EMBL" id="NBIV01000017">
    <property type="protein sequence ID" value="PXF48036.1"/>
    <property type="molecule type" value="Genomic_DNA"/>
</dbReference>
<dbReference type="Proteomes" id="UP000247409">
    <property type="component" value="Unassembled WGS sequence"/>
</dbReference>
<keyword evidence="3" id="KW-1185">Reference proteome</keyword>
<comment type="caution">
    <text evidence="2">The sequence shown here is derived from an EMBL/GenBank/DDBJ whole genome shotgun (WGS) entry which is preliminary data.</text>
</comment>
<feature type="compositionally biased region" description="Low complexity" evidence="1">
    <location>
        <begin position="201"/>
        <end position="221"/>
    </location>
</feature>
<organism evidence="2 3">
    <name type="scientific">Gracilariopsis chorda</name>
    <dbReference type="NCBI Taxonomy" id="448386"/>
    <lineage>
        <taxon>Eukaryota</taxon>
        <taxon>Rhodophyta</taxon>
        <taxon>Florideophyceae</taxon>
        <taxon>Rhodymeniophycidae</taxon>
        <taxon>Gracilariales</taxon>
        <taxon>Gracilariaceae</taxon>
        <taxon>Gracilariopsis</taxon>
    </lineage>
</organism>
<evidence type="ECO:0000256" key="1">
    <source>
        <dbReference type="SAM" id="MobiDB-lite"/>
    </source>
</evidence>
<name>A0A2V3J0V0_9FLOR</name>
<evidence type="ECO:0000313" key="3">
    <source>
        <dbReference type="Proteomes" id="UP000247409"/>
    </source>
</evidence>
<feature type="region of interest" description="Disordered" evidence="1">
    <location>
        <begin position="181"/>
        <end position="222"/>
    </location>
</feature>
<dbReference type="AlphaFoldDB" id="A0A2V3J0V0"/>
<gene>
    <name evidence="2" type="ORF">BWQ96_02227</name>
</gene>
<accession>A0A2V3J0V0</accession>
<reference evidence="2 3" key="1">
    <citation type="journal article" date="2018" name="Mol. Biol. Evol.">
        <title>Analysis of the draft genome of the red seaweed Gracilariopsis chorda provides insights into genome size evolution in Rhodophyta.</title>
        <authorList>
            <person name="Lee J."/>
            <person name="Yang E.C."/>
            <person name="Graf L."/>
            <person name="Yang J.H."/>
            <person name="Qiu H."/>
            <person name="Zel Zion U."/>
            <person name="Chan C.X."/>
            <person name="Stephens T.G."/>
            <person name="Weber A.P.M."/>
            <person name="Boo G.H."/>
            <person name="Boo S.M."/>
            <person name="Kim K.M."/>
            <person name="Shin Y."/>
            <person name="Jung M."/>
            <person name="Lee S.J."/>
            <person name="Yim H.S."/>
            <person name="Lee J.H."/>
            <person name="Bhattacharya D."/>
            <person name="Yoon H.S."/>
        </authorList>
    </citation>
    <scope>NUCLEOTIDE SEQUENCE [LARGE SCALE GENOMIC DNA]</scope>
    <source>
        <strain evidence="2 3">SKKU-2015</strain>
        <tissue evidence="2">Whole body</tissue>
    </source>
</reference>
<proteinExistence type="predicted"/>
<sequence length="264" mass="30412">MCDRLHEGFAARPKLRPETMFAKTPVLRLKRKRSEHVVDTVQVRLPPKRRRTAQTDASQHAEAVDHLVFRRVHLQQQAHRILQRQDTRIIDLDCAPLSQPQHALQPQSQPLCNDQPMVRFELPSPSYPLEQQLSQHDRMRQTQTYDVFILDSEQNARPQTDQHQDETLMYIDAQQIDLFESDGDTSSTHTSDQDARSIDYPSTPQHSDQSPSQTSSYASSPALGEHGSHCTLHCPCGLGMRDATFYAYDIHQHEYHNDYDAYSQ</sequence>
<evidence type="ECO:0000313" key="2">
    <source>
        <dbReference type="EMBL" id="PXF48036.1"/>
    </source>
</evidence>
<protein>
    <submittedName>
        <fullName evidence="2">Uncharacterized protein</fullName>
    </submittedName>
</protein>